<dbReference type="AlphaFoldDB" id="A0A1K0G0N2"/>
<evidence type="ECO:0000256" key="1">
    <source>
        <dbReference type="ARBA" id="ARBA00034736"/>
    </source>
</evidence>
<dbReference type="GO" id="GO:0005829">
    <property type="term" value="C:cytosol"/>
    <property type="evidence" value="ECO:0007669"/>
    <property type="project" value="TreeGrafter"/>
</dbReference>
<dbReference type="EMBL" id="LT558120">
    <property type="protein sequence ID" value="SAM79652.1"/>
    <property type="molecule type" value="Genomic_DNA"/>
</dbReference>
<keyword evidence="5" id="KW-1185">Reference proteome</keyword>
<comment type="similarity">
    <text evidence="1">Belongs to the TTI2 family.</text>
</comment>
<dbReference type="GO" id="GO:0110078">
    <property type="term" value="C:TTT Hsp90 cochaperone complex"/>
    <property type="evidence" value="ECO:0007669"/>
    <property type="project" value="InterPro"/>
</dbReference>
<evidence type="ECO:0000313" key="4">
    <source>
        <dbReference type="Proteomes" id="UP000179920"/>
    </source>
</evidence>
<dbReference type="InterPro" id="IPR018870">
    <property type="entry name" value="Tti2"/>
</dbReference>
<evidence type="ECO:0000313" key="2">
    <source>
        <dbReference type="EMBL" id="SAM79652.1"/>
    </source>
</evidence>
<protein>
    <submittedName>
        <fullName evidence="2">Uncharacterized protein</fullName>
    </submittedName>
</protein>
<evidence type="ECO:0000313" key="3">
    <source>
        <dbReference type="EMBL" id="SYW78274.1"/>
    </source>
</evidence>
<organism evidence="2 4">
    <name type="scientific">Ustilago bromivora</name>
    <dbReference type="NCBI Taxonomy" id="307758"/>
    <lineage>
        <taxon>Eukaryota</taxon>
        <taxon>Fungi</taxon>
        <taxon>Dikarya</taxon>
        <taxon>Basidiomycota</taxon>
        <taxon>Ustilaginomycotina</taxon>
        <taxon>Ustilaginomycetes</taxon>
        <taxon>Ustilaginales</taxon>
        <taxon>Ustilaginaceae</taxon>
        <taxon>Ustilago</taxon>
    </lineage>
</organism>
<dbReference type="Proteomes" id="UP000179920">
    <property type="component" value="Chromosome IV"/>
</dbReference>
<dbReference type="OrthoDB" id="6417021at2759"/>
<dbReference type="Proteomes" id="UP000658997">
    <property type="component" value="Unassembled WGS sequence"/>
</dbReference>
<dbReference type="PANTHER" id="PTHR32226">
    <property type="entry name" value="TELO2-INTERACTING PROTEIN 2"/>
    <property type="match status" value="1"/>
</dbReference>
<reference evidence="3" key="3">
    <citation type="submission" date="2018-08" db="EMBL/GenBank/DDBJ databases">
        <authorList>
            <person name="Guldener U."/>
        </authorList>
    </citation>
    <scope>NUCLEOTIDE SEQUENCE</scope>
    <source>
        <strain evidence="3">UB2</strain>
    </source>
</reference>
<gene>
    <name evidence="3" type="ORF">UBRO2_02466</name>
    <name evidence="2" type="ORF">UBRO_02181</name>
</gene>
<reference evidence="2" key="2">
    <citation type="submission" date="2016-04" db="EMBL/GenBank/DDBJ databases">
        <authorList>
            <person name="Evans L.H."/>
            <person name="Alamgir A."/>
            <person name="Owens N."/>
            <person name="Weber N.D."/>
            <person name="Virtaneva K."/>
            <person name="Barbian K."/>
            <person name="Babar A."/>
            <person name="Rosenke K."/>
        </authorList>
    </citation>
    <scope>NUCLEOTIDE SEQUENCE</scope>
    <source>
        <strain evidence="2">UB2112</strain>
    </source>
</reference>
<accession>A0A1K0G0N2</accession>
<dbReference type="PANTHER" id="PTHR32226:SF2">
    <property type="entry name" value="TELO2-INTERACTING PROTEIN 2"/>
    <property type="match status" value="1"/>
</dbReference>
<proteinExistence type="inferred from homology"/>
<evidence type="ECO:0000313" key="5">
    <source>
        <dbReference type="Proteomes" id="UP000658997"/>
    </source>
</evidence>
<dbReference type="Pfam" id="PF10521">
    <property type="entry name" value="Tti2"/>
    <property type="match status" value="1"/>
</dbReference>
<reference evidence="4" key="1">
    <citation type="submission" date="2016-04" db="EMBL/GenBank/DDBJ databases">
        <authorList>
            <person name="Guldener U."/>
            <person name="Guldener U."/>
        </authorList>
    </citation>
    <scope>NUCLEOTIDE SEQUENCE [LARGE SCALE GENOMIC DNA]</scope>
    <source>
        <strain evidence="4">UB2112</strain>
    </source>
</reference>
<dbReference type="GO" id="GO:0005634">
    <property type="term" value="C:nucleus"/>
    <property type="evidence" value="ECO:0007669"/>
    <property type="project" value="TreeGrafter"/>
</dbReference>
<dbReference type="EMBL" id="ULHB01000038">
    <property type="protein sequence ID" value="SYW78274.1"/>
    <property type="molecule type" value="Genomic_DNA"/>
</dbReference>
<sequence>MVNLPTPSALSSSSGIEVLSRAGPSVKLLDALAPTCSYSFGLTTLPGMEAIQDNELRKTLEQLFELSQLLNVPSPFGRGNGQAWTHSEQLYPALLQWKRQQVPGLLSRVAQLLKQLDATNNSTGSIEDTSALILLVLGHVVCALARYLFLEPLDLAPSQTPSLVAVEAPRDDGWTDETIQSKARSALDGLSRSVSTRKHDTPTLAKSLLTDYIKPIFSEVSSSSSASMSSIDPATGRKKAPAPGSAFISHLNANLGQHRFQSVAEDSDASNLAPRRFALALSVEYLRSTVVEDVASLSDSALQGLTERNEALGCINVLGWCLDNLQQRTESEWSSVWPLLVPPLLTLLEHPQPRFRLRGSMLVHKFLLRPSLGGQNDGSQDGRTREVVVGRILVRTGIGSLLERALHSNLTYVHDEQYAAGLLFHSIGALRQLILLTTYPIAWRDSSQPLFETPYSAEAGCSGSVSATLDQPDDCGKHRMEALSRLVSEGILSTWSYLPLPPSSTRLGCELVKVTCSAYMVLADDLAGPVLSENAGTEAEESQKGTVALGGVARFLDVTLDWIFRSWLSNVAFDHTDQIVTTTQVLDVACRLLFPSLSGAGCAEDAGKKEHYGNFDVSPSSVHSFTGIILLSVAKCWISALESSQRTSTVKTEASGQARWQELQRRLTQLMANLSLVDSSVQPRWTEMVKVDQRLAALFQRP</sequence>
<name>A0A1K0G0N2_9BASI</name>